<keyword evidence="1" id="KW-0472">Membrane</keyword>
<evidence type="ECO:0000256" key="1">
    <source>
        <dbReference type="ARBA" id="ARBA00022452"/>
    </source>
</evidence>
<evidence type="ECO:0000256" key="4">
    <source>
        <dbReference type="SAM" id="MobiDB-lite"/>
    </source>
</evidence>
<sequence>MAKAPYATPQFTYKSQQLNATSEGSSVSAPFAKHLRRARLRAALSLPTFALVAGSAWAASPPNAGTLLNNVGPAPEQPLRSTEALPEAPPRPALKLDTLTKITVKHIHITGIKAYPESTLLPLVSDAIGEDLTLAQLDELAQRITRYYRDHGHLLARAYLPAQEIKDGEVEIAVLEGRVGKLTIEDTSRLSQARVAARLSAIKEGEALSGPDLERSLLLLSDVPGVRVTSTLSPGASVGTTDLDVRVAATSPLSGSIGVDNYGNRFTGQPRLNGSAVLADPLHIGDFLGVDAVISSGLDYGRAAYQLPINSVGTQLGAAFSAMHYRLGRDFSSLDAHGTAYVSSLYLLHPLIRSRLFNLNAQLDFDHKALTDDIGATATSSHKVANVLTLGLSGDRLDHVLGGGFTSWSAAFSAGDLAPDALTRALDAAGHDTSGSYHKFNFALARVQSLPGKFSLYAALRAQHALGNLDSSEKMVLGGAAAVRAYPDGEAPSDDAWLGTVELRYAFSARWQASAFFDAAQGYLNHQPIALDTNNKRRLSGAGIGLVYSLPHNLLIRASVAWRTGPQPTSDSDRSPRAWLQAVKYF</sequence>
<name>A0A2N7WV85_9BURK</name>
<keyword evidence="8" id="KW-1185">Reference proteome</keyword>
<dbReference type="STRING" id="863227.GCA_000373005_03383"/>
<keyword evidence="2" id="KW-0812">Transmembrane</keyword>
<reference evidence="7 8" key="1">
    <citation type="submission" date="2018-01" db="EMBL/GenBank/DDBJ databases">
        <title>Whole genome analyses suggest that Burkholderia sensu lato contains two further novel genera in the rhizoxinica-symbiotica group Mycetohabitans gen. nov., and Trinickia gen. nov.: implications for the evolution of diazotrophy and nodulation in the Burkholderiaceae.</title>
        <authorList>
            <person name="Estrada-de los Santos P."/>
            <person name="Palmer M."/>
            <person name="Chavez-Ramirez B."/>
            <person name="Beukes C."/>
            <person name="Steenkamp E.T."/>
            <person name="Hirsch A.M."/>
            <person name="Manyaka P."/>
            <person name="Maluk M."/>
            <person name="Lafos M."/>
            <person name="Crook M."/>
            <person name="Gross E."/>
            <person name="Simon M.F."/>
            <person name="Bueno dos Reis Junior F."/>
            <person name="Poole P.S."/>
            <person name="Venter S.N."/>
            <person name="James E.K."/>
        </authorList>
    </citation>
    <scope>NUCLEOTIDE SEQUENCE [LARGE SCALE GENOMIC DNA]</scope>
    <source>
        <strain evidence="7 8">JPY 581</strain>
    </source>
</reference>
<feature type="domain" description="Polypeptide-transport-associated ShlB-type" evidence="6">
    <location>
        <begin position="103"/>
        <end position="177"/>
    </location>
</feature>
<evidence type="ECO:0000313" key="8">
    <source>
        <dbReference type="Proteomes" id="UP000235777"/>
    </source>
</evidence>
<dbReference type="GO" id="GO:0046819">
    <property type="term" value="P:protein secretion by the type V secretion system"/>
    <property type="evidence" value="ECO:0007669"/>
    <property type="project" value="TreeGrafter"/>
</dbReference>
<dbReference type="InterPro" id="IPR013686">
    <property type="entry name" value="Polypept-transport_assoc_ShlB"/>
</dbReference>
<proteinExistence type="predicted"/>
<feature type="domain" description="Haemolysin activator HlyB C-terminal" evidence="5">
    <location>
        <begin position="239"/>
        <end position="546"/>
    </location>
</feature>
<evidence type="ECO:0000259" key="6">
    <source>
        <dbReference type="Pfam" id="PF08479"/>
    </source>
</evidence>
<accession>A0A2N7WV85</accession>
<comment type="caution">
    <text evidence="7">The sequence shown here is derived from an EMBL/GenBank/DDBJ whole genome shotgun (WGS) entry which is preliminary data.</text>
</comment>
<dbReference type="PANTHER" id="PTHR34597:SF1">
    <property type="entry name" value="HEME_HEMOPEXIN TRANSPORTER PROTEIN HUXB"/>
    <property type="match status" value="1"/>
</dbReference>
<dbReference type="Proteomes" id="UP000235777">
    <property type="component" value="Unassembled WGS sequence"/>
</dbReference>
<dbReference type="GO" id="GO:0098046">
    <property type="term" value="C:type V protein secretion system complex"/>
    <property type="evidence" value="ECO:0007669"/>
    <property type="project" value="TreeGrafter"/>
</dbReference>
<dbReference type="PANTHER" id="PTHR34597">
    <property type="entry name" value="SLR1661 PROTEIN"/>
    <property type="match status" value="1"/>
</dbReference>
<keyword evidence="1" id="KW-1134">Transmembrane beta strand</keyword>
<evidence type="ECO:0000313" key="7">
    <source>
        <dbReference type="EMBL" id="PMS33386.1"/>
    </source>
</evidence>
<organism evidence="7 8">
    <name type="scientific">Trinickia symbiotica</name>
    <dbReference type="NCBI Taxonomy" id="863227"/>
    <lineage>
        <taxon>Bacteria</taxon>
        <taxon>Pseudomonadati</taxon>
        <taxon>Pseudomonadota</taxon>
        <taxon>Betaproteobacteria</taxon>
        <taxon>Burkholderiales</taxon>
        <taxon>Burkholderiaceae</taxon>
        <taxon>Trinickia</taxon>
    </lineage>
</organism>
<feature type="region of interest" description="Disordered" evidence="4">
    <location>
        <begin position="72"/>
        <end position="91"/>
    </location>
</feature>
<dbReference type="InterPro" id="IPR005565">
    <property type="entry name" value="Hemolysn_activator_HlyB_C"/>
</dbReference>
<dbReference type="Gene3D" id="2.40.160.50">
    <property type="entry name" value="membrane protein fhac: a member of the omp85/tpsb transporter family"/>
    <property type="match status" value="1"/>
</dbReference>
<evidence type="ECO:0000259" key="5">
    <source>
        <dbReference type="Pfam" id="PF03865"/>
    </source>
</evidence>
<dbReference type="Pfam" id="PF08479">
    <property type="entry name" value="POTRA_2"/>
    <property type="match status" value="1"/>
</dbReference>
<gene>
    <name evidence="7" type="ORF">C0Z20_24315</name>
</gene>
<keyword evidence="3" id="KW-0998">Cell outer membrane</keyword>
<dbReference type="EMBL" id="PNYC01000018">
    <property type="protein sequence ID" value="PMS33386.1"/>
    <property type="molecule type" value="Genomic_DNA"/>
</dbReference>
<evidence type="ECO:0000256" key="3">
    <source>
        <dbReference type="ARBA" id="ARBA00023237"/>
    </source>
</evidence>
<dbReference type="Gene3D" id="3.10.20.310">
    <property type="entry name" value="membrane protein fhac"/>
    <property type="match status" value="1"/>
</dbReference>
<dbReference type="AlphaFoldDB" id="A0A2N7WV85"/>
<dbReference type="Pfam" id="PF03865">
    <property type="entry name" value="ShlB"/>
    <property type="match status" value="1"/>
</dbReference>
<dbReference type="InterPro" id="IPR051544">
    <property type="entry name" value="TPS_OM_transporter"/>
</dbReference>
<evidence type="ECO:0000256" key="2">
    <source>
        <dbReference type="ARBA" id="ARBA00022692"/>
    </source>
</evidence>
<dbReference type="GO" id="GO:0008320">
    <property type="term" value="F:protein transmembrane transporter activity"/>
    <property type="evidence" value="ECO:0007669"/>
    <property type="project" value="TreeGrafter"/>
</dbReference>
<protein>
    <submittedName>
        <fullName evidence="7">ShlB/FhaC/HecB family hemolysin secretion/activation protein</fullName>
    </submittedName>
</protein>